<dbReference type="Gene3D" id="3.40.50.150">
    <property type="entry name" value="Vaccinia Virus protein VP39"/>
    <property type="match status" value="1"/>
</dbReference>
<evidence type="ECO:0008006" key="4">
    <source>
        <dbReference type="Google" id="ProtNLM"/>
    </source>
</evidence>
<dbReference type="Pfam" id="PF13489">
    <property type="entry name" value="Methyltransf_23"/>
    <property type="match status" value="1"/>
</dbReference>
<sequence length="518" mass="53851">MKPHALLLAATAAARPVVWFDGAEDVPKRVRRSRAVSVGVAYRSDDDAPAAVCLHDTCGGGDDACVDVVGPAATSQLNHGFGHCAPGAHALTVYAADGSSSATLEFDVAATPMVEAAVSQTAVTTNDTALITVAVAADGRGALELCTMSPCGDWLHHLHNFHCRPIPKTGETAFDVTVGFANCEPGQRSVSAIALPAGYLDAHPTTPITDLWRVAGPGAYDEVVFTVAWDDASAANLNQLYFAPGDAPGAYDAATAYTTGGQFKQGGAGVASSWRRQADLLGALFGAGADIDVLEFGCGTMELAAWLAGSRAPLVGDYACVEPNAYLTEAGRGRARRGDGPHWSALQARLDHGQVFLAHNAAFAPALAPGSRVHLVYSHSVLSHAGSRTLDAYLEATSAFLHDDGIAVASRSASLCVCAECGGGDRRYADDCLSDGSLEWVYPWVSWHSPAGLRAAAARFGLEVLHVADDVAGALRSGMMQGGRIEGDWHEWVVLARPGMGLDAGARARLLAFGHNAP</sequence>
<dbReference type="SUPFAM" id="SSF53335">
    <property type="entry name" value="S-adenosyl-L-methionine-dependent methyltransferases"/>
    <property type="match status" value="1"/>
</dbReference>
<organism evidence="3">
    <name type="scientific">Aureococcus anophagefferens</name>
    <name type="common">Harmful bloom alga</name>
    <dbReference type="NCBI Taxonomy" id="44056"/>
    <lineage>
        <taxon>Eukaryota</taxon>
        <taxon>Sar</taxon>
        <taxon>Stramenopiles</taxon>
        <taxon>Ochrophyta</taxon>
        <taxon>Pelagophyceae</taxon>
        <taxon>Pelagomonadales</taxon>
        <taxon>Pelagomonadaceae</taxon>
        <taxon>Aureococcus</taxon>
    </lineage>
</organism>
<gene>
    <name evidence="2" type="ORF">AURANDRAFT_62441</name>
</gene>
<proteinExistence type="predicted"/>
<dbReference type="AlphaFoldDB" id="F0Y3J0"/>
<name>F0Y3J0_AURAN</name>
<feature type="chain" id="PRO_5003262663" description="Methyltransferase domain-containing protein" evidence="1">
    <location>
        <begin position="20"/>
        <end position="518"/>
    </location>
</feature>
<accession>F0Y3J0</accession>
<dbReference type="KEGG" id="aaf:AURANDRAFT_62441"/>
<feature type="signal peptide" evidence="1">
    <location>
        <begin position="1"/>
        <end position="19"/>
    </location>
</feature>
<dbReference type="InParanoid" id="F0Y3J0"/>
<dbReference type="EMBL" id="GL833124">
    <property type="protein sequence ID" value="EGB09958.1"/>
    <property type="molecule type" value="Genomic_DNA"/>
</dbReference>
<dbReference type="GeneID" id="20223899"/>
<evidence type="ECO:0000256" key="1">
    <source>
        <dbReference type="SAM" id="SignalP"/>
    </source>
</evidence>
<reference evidence="2 3" key="1">
    <citation type="journal article" date="2011" name="Proc. Natl. Acad. Sci. U.S.A.">
        <title>Niche of harmful alga Aureococcus anophagefferens revealed through ecogenomics.</title>
        <authorList>
            <person name="Gobler C.J."/>
            <person name="Berry D.L."/>
            <person name="Dyhrman S.T."/>
            <person name="Wilhelm S.W."/>
            <person name="Salamov A."/>
            <person name="Lobanov A.V."/>
            <person name="Zhang Y."/>
            <person name="Collier J.L."/>
            <person name="Wurch L.L."/>
            <person name="Kustka A.B."/>
            <person name="Dill B.D."/>
            <person name="Shah M."/>
            <person name="VerBerkmoes N.C."/>
            <person name="Kuo A."/>
            <person name="Terry A."/>
            <person name="Pangilinan J."/>
            <person name="Lindquist E.A."/>
            <person name="Lucas S."/>
            <person name="Paulsen I.T."/>
            <person name="Hattenrath-Lehmann T.K."/>
            <person name="Talmage S.C."/>
            <person name="Walker E.A."/>
            <person name="Koch F."/>
            <person name="Burson A.M."/>
            <person name="Marcoval M.A."/>
            <person name="Tang Y.Z."/>
            <person name="Lecleir G.R."/>
            <person name="Coyne K.J."/>
            <person name="Berg G.M."/>
            <person name="Bertrand E.M."/>
            <person name="Saito M.A."/>
            <person name="Gladyshev V.N."/>
            <person name="Grigoriev I.V."/>
        </authorList>
    </citation>
    <scope>NUCLEOTIDE SEQUENCE [LARGE SCALE GENOMIC DNA]</scope>
    <source>
        <strain evidence="3">CCMP 1984</strain>
    </source>
</reference>
<dbReference type="Proteomes" id="UP000002729">
    <property type="component" value="Unassembled WGS sequence"/>
</dbReference>
<protein>
    <recommendedName>
        <fullName evidence="4">Methyltransferase domain-containing protein</fullName>
    </recommendedName>
</protein>
<dbReference type="RefSeq" id="XP_009034811.1">
    <property type="nucleotide sequence ID" value="XM_009036563.1"/>
</dbReference>
<keyword evidence="1" id="KW-0732">Signal</keyword>
<dbReference type="InterPro" id="IPR029063">
    <property type="entry name" value="SAM-dependent_MTases_sf"/>
</dbReference>
<evidence type="ECO:0000313" key="2">
    <source>
        <dbReference type="EMBL" id="EGB09958.1"/>
    </source>
</evidence>
<evidence type="ECO:0000313" key="3">
    <source>
        <dbReference type="Proteomes" id="UP000002729"/>
    </source>
</evidence>
<keyword evidence="3" id="KW-1185">Reference proteome</keyword>